<gene>
    <name evidence="1" type="ORF">EVAR_102808_1</name>
</gene>
<name>A0A4C1TLE7_EUMVA</name>
<dbReference type="EMBL" id="BGZK01000061">
    <property type="protein sequence ID" value="GBP14141.1"/>
    <property type="molecule type" value="Genomic_DNA"/>
</dbReference>
<evidence type="ECO:0000313" key="2">
    <source>
        <dbReference type="Proteomes" id="UP000299102"/>
    </source>
</evidence>
<comment type="caution">
    <text evidence="1">The sequence shown here is derived from an EMBL/GenBank/DDBJ whole genome shotgun (WGS) entry which is preliminary data.</text>
</comment>
<sequence>MMCPAPERHNVLKRLGGLSHCAICVSVSSISYVDILLHRRCTRTDPIRLIARVWDEEEKVLSVGLKLLIASTGEAYSTIAINLSAGFSRGTTLIRVPKKLRLGRVGTDRPYTGLSDEPTKFLSSHCRAVDFI</sequence>
<evidence type="ECO:0000313" key="1">
    <source>
        <dbReference type="EMBL" id="GBP14141.1"/>
    </source>
</evidence>
<proteinExistence type="predicted"/>
<dbReference type="Proteomes" id="UP000299102">
    <property type="component" value="Unassembled WGS sequence"/>
</dbReference>
<accession>A0A4C1TLE7</accession>
<dbReference type="AlphaFoldDB" id="A0A4C1TLE7"/>
<reference evidence="1 2" key="1">
    <citation type="journal article" date="2019" name="Commun. Biol.">
        <title>The bagworm genome reveals a unique fibroin gene that provides high tensile strength.</title>
        <authorList>
            <person name="Kono N."/>
            <person name="Nakamura H."/>
            <person name="Ohtoshi R."/>
            <person name="Tomita M."/>
            <person name="Numata K."/>
            <person name="Arakawa K."/>
        </authorList>
    </citation>
    <scope>NUCLEOTIDE SEQUENCE [LARGE SCALE GENOMIC DNA]</scope>
</reference>
<protein>
    <submittedName>
        <fullName evidence="1">Uncharacterized protein</fullName>
    </submittedName>
</protein>
<organism evidence="1 2">
    <name type="scientific">Eumeta variegata</name>
    <name type="common">Bagworm moth</name>
    <name type="synonym">Eumeta japonica</name>
    <dbReference type="NCBI Taxonomy" id="151549"/>
    <lineage>
        <taxon>Eukaryota</taxon>
        <taxon>Metazoa</taxon>
        <taxon>Ecdysozoa</taxon>
        <taxon>Arthropoda</taxon>
        <taxon>Hexapoda</taxon>
        <taxon>Insecta</taxon>
        <taxon>Pterygota</taxon>
        <taxon>Neoptera</taxon>
        <taxon>Endopterygota</taxon>
        <taxon>Lepidoptera</taxon>
        <taxon>Glossata</taxon>
        <taxon>Ditrysia</taxon>
        <taxon>Tineoidea</taxon>
        <taxon>Psychidae</taxon>
        <taxon>Oiketicinae</taxon>
        <taxon>Eumeta</taxon>
    </lineage>
</organism>
<keyword evidence="2" id="KW-1185">Reference proteome</keyword>